<evidence type="ECO:0000313" key="8">
    <source>
        <dbReference type="EMBL" id="ACL75410.1"/>
    </source>
</evidence>
<feature type="coiled-coil region" evidence="6">
    <location>
        <begin position="31"/>
        <end position="58"/>
    </location>
</feature>
<dbReference type="Pfam" id="PF00580">
    <property type="entry name" value="UvrD-helicase"/>
    <property type="match status" value="1"/>
</dbReference>
<evidence type="ECO:0000256" key="4">
    <source>
        <dbReference type="ARBA" id="ARBA00022840"/>
    </source>
</evidence>
<sequence length="702" mass="81367">MNGKQIQEKPLNRIEDNADDSSIFNNFPEEIEHLEEIKEKLNDALKNYSKSVKQYDEQYMNSKRYLADYRSEIDPKEIFQNEISMKQIERAGTLAVKMRERINKLIESPYFARIDFSEDESELPSVFYIGRFSFSDADQSNILIFDWRTPVSSMFYDCELGQAGYDAPIGRVNGNLTRKRQLKIAQGQMKYVLESSINIQDDVLQRELSHTSDEKMKTIISTIQREQNQIIRNEQAETLIIQGVAGSGKTSIALHRIAYLLYRFKETLSAQNVVILSPNKVFADYISNVLPELGEEPIFEMSFADVAEIQLDGIIKFEPDKDPLETNDPAWAERVKFKSGFDFVKMMDQYLEYAAAEYFEPTDYEFAHFKADREWILSRYNAYKNYPVKKRLFEVSSDIYDKFQTENLMGDELPKPKAVLKKLGDMFKIKNTLALYKDFYKTIKLPEKFVMPDKKLLEWADVYPFMYFHSAFEGLKENQLIKHVIIDEMQDYTPAQYIVINKLFKCKKTILGDFGQSLNPNHLHSLDDLKKVYEGVNYVELNKSYRSTYEIINFAKLIQNVAKLEPIERHGDVPELILCNDTQDELIKIKDKIEAFQQSGNVTLGIILKTNSMAASLYDTLSKDYDIQLITPDSLQFVNGITVTSIQMSKGLEFDEVIIPSANSETYCTDYDRKLLYIACTRAMHKLSLLYTGSLTELIENK</sequence>
<keyword evidence="9" id="KW-1185">Reference proteome</keyword>
<dbReference type="PROSITE" id="PS51198">
    <property type="entry name" value="UVRD_HELICASE_ATP_BIND"/>
    <property type="match status" value="1"/>
</dbReference>
<dbReference type="RefSeq" id="WP_015924566.1">
    <property type="nucleotide sequence ID" value="NC_011898.1"/>
</dbReference>
<dbReference type="STRING" id="394503.Ccel_1050"/>
<dbReference type="GO" id="GO:0003677">
    <property type="term" value="F:DNA binding"/>
    <property type="evidence" value="ECO:0007669"/>
    <property type="project" value="InterPro"/>
</dbReference>
<evidence type="ECO:0000259" key="7">
    <source>
        <dbReference type="PROSITE" id="PS51198"/>
    </source>
</evidence>
<dbReference type="PANTHER" id="PTHR11070">
    <property type="entry name" value="UVRD / RECB / PCRA DNA HELICASE FAMILY MEMBER"/>
    <property type="match status" value="1"/>
</dbReference>
<dbReference type="GO" id="GO:0043138">
    <property type="term" value="F:3'-5' DNA helicase activity"/>
    <property type="evidence" value="ECO:0007669"/>
    <property type="project" value="TreeGrafter"/>
</dbReference>
<evidence type="ECO:0000313" key="9">
    <source>
        <dbReference type="Proteomes" id="UP000001349"/>
    </source>
</evidence>
<evidence type="ECO:0000256" key="6">
    <source>
        <dbReference type="SAM" id="Coils"/>
    </source>
</evidence>
<evidence type="ECO:0000256" key="5">
    <source>
        <dbReference type="PROSITE-ProRule" id="PRU00560"/>
    </source>
</evidence>
<keyword evidence="1 5" id="KW-0547">Nucleotide-binding</keyword>
<feature type="binding site" evidence="5">
    <location>
        <begin position="243"/>
        <end position="250"/>
    </location>
    <ligand>
        <name>ATP</name>
        <dbReference type="ChEBI" id="CHEBI:30616"/>
    </ligand>
</feature>
<keyword evidence="2 5" id="KW-0378">Hydrolase</keyword>
<dbReference type="EMBL" id="CP001348">
    <property type="protein sequence ID" value="ACL75410.1"/>
    <property type="molecule type" value="Genomic_DNA"/>
</dbReference>
<proteinExistence type="predicted"/>
<protein>
    <recommendedName>
        <fullName evidence="7">UvrD-like helicase ATP-binding domain-containing protein</fullName>
    </recommendedName>
</protein>
<dbReference type="SUPFAM" id="SSF52540">
    <property type="entry name" value="P-loop containing nucleoside triphosphate hydrolases"/>
    <property type="match status" value="1"/>
</dbReference>
<evidence type="ECO:0000256" key="3">
    <source>
        <dbReference type="ARBA" id="ARBA00022806"/>
    </source>
</evidence>
<dbReference type="GO" id="GO:0016787">
    <property type="term" value="F:hydrolase activity"/>
    <property type="evidence" value="ECO:0007669"/>
    <property type="project" value="UniProtKB-UniRule"/>
</dbReference>
<evidence type="ECO:0000256" key="2">
    <source>
        <dbReference type="ARBA" id="ARBA00022801"/>
    </source>
</evidence>
<organism evidence="8 9">
    <name type="scientific">Ruminiclostridium cellulolyticum (strain ATCC 35319 / DSM 5812 / JCM 6584 / H10)</name>
    <name type="common">Clostridium cellulolyticum</name>
    <dbReference type="NCBI Taxonomy" id="394503"/>
    <lineage>
        <taxon>Bacteria</taxon>
        <taxon>Bacillati</taxon>
        <taxon>Bacillota</taxon>
        <taxon>Clostridia</taxon>
        <taxon>Eubacteriales</taxon>
        <taxon>Oscillospiraceae</taxon>
        <taxon>Ruminiclostridium</taxon>
    </lineage>
</organism>
<evidence type="ECO:0000256" key="1">
    <source>
        <dbReference type="ARBA" id="ARBA00022741"/>
    </source>
</evidence>
<feature type="domain" description="UvrD-like helicase ATP-binding" evidence="7">
    <location>
        <begin position="222"/>
        <end position="548"/>
    </location>
</feature>
<keyword evidence="3 5" id="KW-0347">Helicase</keyword>
<dbReference type="InterPro" id="IPR000212">
    <property type="entry name" value="DNA_helicase_UvrD/REP"/>
</dbReference>
<dbReference type="Pfam" id="PF13538">
    <property type="entry name" value="UvrD_C_2"/>
    <property type="match status" value="1"/>
</dbReference>
<dbReference type="InterPro" id="IPR027417">
    <property type="entry name" value="P-loop_NTPase"/>
</dbReference>
<dbReference type="KEGG" id="cce:Ccel_1050"/>
<dbReference type="GO" id="GO:0000725">
    <property type="term" value="P:recombinational repair"/>
    <property type="evidence" value="ECO:0007669"/>
    <property type="project" value="TreeGrafter"/>
</dbReference>
<dbReference type="HOGENOM" id="CLU_010312_4_0_9"/>
<dbReference type="Proteomes" id="UP000001349">
    <property type="component" value="Chromosome"/>
</dbReference>
<dbReference type="eggNOG" id="COG3973">
    <property type="taxonomic scope" value="Bacteria"/>
</dbReference>
<dbReference type="PANTHER" id="PTHR11070:SF17">
    <property type="entry name" value="DNA HELICASE IV"/>
    <property type="match status" value="1"/>
</dbReference>
<dbReference type="InterPro" id="IPR014016">
    <property type="entry name" value="UvrD-like_ATP-bd"/>
</dbReference>
<keyword evidence="6" id="KW-0175">Coiled coil</keyword>
<dbReference type="AlphaFoldDB" id="B8I9F0"/>
<keyword evidence="4 5" id="KW-0067">ATP-binding</keyword>
<gene>
    <name evidence="8" type="ordered locus">Ccel_1050</name>
</gene>
<dbReference type="Gene3D" id="3.40.50.300">
    <property type="entry name" value="P-loop containing nucleotide triphosphate hydrolases"/>
    <property type="match status" value="2"/>
</dbReference>
<dbReference type="GO" id="GO:0005524">
    <property type="term" value="F:ATP binding"/>
    <property type="evidence" value="ECO:0007669"/>
    <property type="project" value="UniProtKB-UniRule"/>
</dbReference>
<name>B8I9F0_RUMCH</name>
<dbReference type="InterPro" id="IPR027785">
    <property type="entry name" value="UvrD-like_helicase_C"/>
</dbReference>
<reference evidence="8 9" key="1">
    <citation type="submission" date="2009-01" db="EMBL/GenBank/DDBJ databases">
        <title>Complete sequence of Clostridium cellulolyticum H10.</title>
        <authorList>
            <consortium name="US DOE Joint Genome Institute"/>
            <person name="Lucas S."/>
            <person name="Copeland A."/>
            <person name="Lapidus A."/>
            <person name="Glavina del Rio T."/>
            <person name="Dalin E."/>
            <person name="Tice H."/>
            <person name="Bruce D."/>
            <person name="Goodwin L."/>
            <person name="Pitluck S."/>
            <person name="Chertkov O."/>
            <person name="Saunders E."/>
            <person name="Brettin T."/>
            <person name="Detter J.C."/>
            <person name="Han C."/>
            <person name="Larimer F."/>
            <person name="Land M."/>
            <person name="Hauser L."/>
            <person name="Kyrpides N."/>
            <person name="Ivanova N."/>
            <person name="Zhou J."/>
            <person name="Richardson P."/>
        </authorList>
    </citation>
    <scope>NUCLEOTIDE SEQUENCE [LARGE SCALE GENOMIC DNA]</scope>
    <source>
        <strain evidence="9">ATCC 35319 / DSM 5812 / JCM 6584 / H10</strain>
    </source>
</reference>
<accession>B8I9F0</accession>
<dbReference type="GO" id="GO:0005829">
    <property type="term" value="C:cytosol"/>
    <property type="evidence" value="ECO:0007669"/>
    <property type="project" value="TreeGrafter"/>
</dbReference>
<dbReference type="OrthoDB" id="9787585at2"/>